<evidence type="ECO:0000313" key="8">
    <source>
        <dbReference type="EMBL" id="KAJ4394815.1"/>
    </source>
</evidence>
<feature type="transmembrane region" description="Helical" evidence="6">
    <location>
        <begin position="214"/>
        <end position="239"/>
    </location>
</feature>
<dbReference type="PANTHER" id="PTHR33048">
    <property type="entry name" value="PTH11-LIKE INTEGRAL MEMBRANE PROTEIN (AFU_ORTHOLOGUE AFUA_5G11245)"/>
    <property type="match status" value="1"/>
</dbReference>
<comment type="subcellular location">
    <subcellularLocation>
        <location evidence="1">Membrane</location>
        <topology evidence="1">Multi-pass membrane protein</topology>
    </subcellularLocation>
</comment>
<feature type="transmembrane region" description="Helical" evidence="6">
    <location>
        <begin position="181"/>
        <end position="202"/>
    </location>
</feature>
<feature type="domain" description="Rhodopsin" evidence="7">
    <location>
        <begin position="36"/>
        <end position="279"/>
    </location>
</feature>
<dbReference type="Pfam" id="PF20684">
    <property type="entry name" value="Fung_rhodopsin"/>
    <property type="match status" value="1"/>
</dbReference>
<evidence type="ECO:0000256" key="6">
    <source>
        <dbReference type="SAM" id="Phobius"/>
    </source>
</evidence>
<keyword evidence="3 6" id="KW-1133">Transmembrane helix</keyword>
<organism evidence="8 9">
    <name type="scientific">Gnomoniopsis smithogilvyi</name>
    <dbReference type="NCBI Taxonomy" id="1191159"/>
    <lineage>
        <taxon>Eukaryota</taxon>
        <taxon>Fungi</taxon>
        <taxon>Dikarya</taxon>
        <taxon>Ascomycota</taxon>
        <taxon>Pezizomycotina</taxon>
        <taxon>Sordariomycetes</taxon>
        <taxon>Sordariomycetidae</taxon>
        <taxon>Diaporthales</taxon>
        <taxon>Gnomoniaceae</taxon>
        <taxon>Gnomoniopsis</taxon>
    </lineage>
</organism>
<evidence type="ECO:0000256" key="4">
    <source>
        <dbReference type="ARBA" id="ARBA00023136"/>
    </source>
</evidence>
<keyword evidence="2 6" id="KW-0812">Transmembrane</keyword>
<keyword evidence="4 6" id="KW-0472">Membrane</keyword>
<dbReference type="InterPro" id="IPR049326">
    <property type="entry name" value="Rhodopsin_dom_fungi"/>
</dbReference>
<comment type="similarity">
    <text evidence="5">Belongs to the SAT4 family.</text>
</comment>
<gene>
    <name evidence="8" type="ORF">N0V93_004035</name>
</gene>
<name>A0A9W8YXS2_9PEZI</name>
<accession>A0A9W8YXS2</accession>
<evidence type="ECO:0000256" key="1">
    <source>
        <dbReference type="ARBA" id="ARBA00004141"/>
    </source>
</evidence>
<proteinExistence type="inferred from homology"/>
<feature type="transmembrane region" description="Helical" evidence="6">
    <location>
        <begin position="131"/>
        <end position="153"/>
    </location>
</feature>
<protein>
    <recommendedName>
        <fullName evidence="7">Rhodopsin domain-containing protein</fullName>
    </recommendedName>
</protein>
<dbReference type="OrthoDB" id="3923077at2759"/>
<sequence>MATTSSQSIPPDDDYRYAYMAGIITATIVAVLVSWVRMYTRMYISHNLWWDDWVMFAATFLTIGTNAVLLQAYYLGLGRHIQYVPVENLKPCFMFLWIAEPTNLFALYAVRVSITLFFMRLIPTHKKLYMRIIWGIIWSLTISDIYVSINYFIQCRPIQKVWDTEIEGECLSDAAYQAAPWFYQAVSILTDLALMSIPIMMFRTLKVPTRTKIGIILLCCLGVFTCACAVVKTALLPALFDHTNTDKTMSLAQLCLWAPLEICIGMICGSLPCIKPLYTRLRHGDKSLSLSAASSSLGGPHRPSAYQLSDRKRFTGAGGGAGSVDILSSSGGGGGKPTGIYRSHNIEYSSGPAVIPRTESEDSILPRNMMTGYGGHVETQVRGPSAADEHEMAEHQYGRAWSG</sequence>
<evidence type="ECO:0000256" key="5">
    <source>
        <dbReference type="ARBA" id="ARBA00038359"/>
    </source>
</evidence>
<reference evidence="8" key="1">
    <citation type="submission" date="2022-10" db="EMBL/GenBank/DDBJ databases">
        <title>Tapping the CABI collections for fungal endophytes: first genome assemblies for Collariella, Neodidymelliopsis, Ascochyta clinopodiicola, Didymella pomorum, Didymosphaeria variabile, Neocosmospora piperis and Neocucurbitaria cava.</title>
        <authorList>
            <person name="Hill R."/>
        </authorList>
    </citation>
    <scope>NUCLEOTIDE SEQUENCE</scope>
    <source>
        <strain evidence="8">IMI 355082</strain>
    </source>
</reference>
<evidence type="ECO:0000313" key="9">
    <source>
        <dbReference type="Proteomes" id="UP001140453"/>
    </source>
</evidence>
<evidence type="ECO:0000259" key="7">
    <source>
        <dbReference type="Pfam" id="PF20684"/>
    </source>
</evidence>
<keyword evidence="9" id="KW-1185">Reference proteome</keyword>
<evidence type="ECO:0000256" key="3">
    <source>
        <dbReference type="ARBA" id="ARBA00022989"/>
    </source>
</evidence>
<dbReference type="GO" id="GO:0016020">
    <property type="term" value="C:membrane"/>
    <property type="evidence" value="ECO:0007669"/>
    <property type="project" value="UniProtKB-SubCell"/>
</dbReference>
<dbReference type="EMBL" id="JAPEVB010000002">
    <property type="protein sequence ID" value="KAJ4394815.1"/>
    <property type="molecule type" value="Genomic_DNA"/>
</dbReference>
<feature type="transmembrane region" description="Helical" evidence="6">
    <location>
        <begin position="94"/>
        <end position="119"/>
    </location>
</feature>
<dbReference type="InterPro" id="IPR052337">
    <property type="entry name" value="SAT4-like"/>
</dbReference>
<comment type="caution">
    <text evidence="8">The sequence shown here is derived from an EMBL/GenBank/DDBJ whole genome shotgun (WGS) entry which is preliminary data.</text>
</comment>
<dbReference type="AlphaFoldDB" id="A0A9W8YXS2"/>
<feature type="transmembrane region" description="Helical" evidence="6">
    <location>
        <begin position="48"/>
        <end position="74"/>
    </location>
</feature>
<feature type="transmembrane region" description="Helical" evidence="6">
    <location>
        <begin position="251"/>
        <end position="274"/>
    </location>
</feature>
<feature type="transmembrane region" description="Helical" evidence="6">
    <location>
        <begin position="17"/>
        <end position="36"/>
    </location>
</feature>
<evidence type="ECO:0000256" key="2">
    <source>
        <dbReference type="ARBA" id="ARBA00022692"/>
    </source>
</evidence>
<dbReference type="Proteomes" id="UP001140453">
    <property type="component" value="Unassembled WGS sequence"/>
</dbReference>
<dbReference type="PANTHER" id="PTHR33048:SF47">
    <property type="entry name" value="INTEGRAL MEMBRANE PROTEIN-RELATED"/>
    <property type="match status" value="1"/>
</dbReference>